<protein>
    <submittedName>
        <fullName evidence="2">Metallophosphoesterase</fullName>
    </submittedName>
</protein>
<sequence length="211" mass="24746">MKILVLADQESKSLYEFYTPEKIKDIDLIISCGDLRPEYLSFFATFSRAPVYYIRGNHDCQYMHCPPEGCICIEDDIVTFKGIRIMGLGGSMEYIPDAPNQFTERKMEQRIRRMWWKLKKNKGFDILVTHAPAYELNDLQDLPHKGFSCFKSLMDKYSPQYFLHGHVHANYGNVFKRKDVYGNTTVINAYEYVIIDYPETDQCAMDRVMEQ</sequence>
<dbReference type="EMBL" id="MCIA01000035">
    <property type="protein sequence ID" value="RKD28133.1"/>
    <property type="molecule type" value="Genomic_DNA"/>
</dbReference>
<organism evidence="2 3">
    <name type="scientific">Lacrimispora algidixylanolytica</name>
    <dbReference type="NCBI Taxonomy" id="94868"/>
    <lineage>
        <taxon>Bacteria</taxon>
        <taxon>Bacillati</taxon>
        <taxon>Bacillota</taxon>
        <taxon>Clostridia</taxon>
        <taxon>Lachnospirales</taxon>
        <taxon>Lachnospiraceae</taxon>
        <taxon>Lacrimispora</taxon>
    </lineage>
</organism>
<dbReference type="Proteomes" id="UP000284277">
    <property type="component" value="Unassembled WGS sequence"/>
</dbReference>
<name>A0A419SS86_9FIRM</name>
<dbReference type="InterPro" id="IPR051693">
    <property type="entry name" value="UPF0046_metallophosphoest"/>
</dbReference>
<dbReference type="SUPFAM" id="SSF56300">
    <property type="entry name" value="Metallo-dependent phosphatases"/>
    <property type="match status" value="1"/>
</dbReference>
<dbReference type="Pfam" id="PF00149">
    <property type="entry name" value="Metallophos"/>
    <property type="match status" value="1"/>
</dbReference>
<dbReference type="PANTHER" id="PTHR12905">
    <property type="entry name" value="METALLOPHOSPHOESTERASE"/>
    <property type="match status" value="1"/>
</dbReference>
<dbReference type="Gene3D" id="3.60.21.10">
    <property type="match status" value="1"/>
</dbReference>
<dbReference type="PANTHER" id="PTHR12905:SF0">
    <property type="entry name" value="CALCINEURIN-LIKE PHOSPHOESTERASE DOMAIN-CONTAINING PROTEIN"/>
    <property type="match status" value="1"/>
</dbReference>
<gene>
    <name evidence="2" type="ORF">BET01_11350</name>
</gene>
<dbReference type="GO" id="GO:0016787">
    <property type="term" value="F:hydrolase activity"/>
    <property type="evidence" value="ECO:0007669"/>
    <property type="project" value="InterPro"/>
</dbReference>
<evidence type="ECO:0000313" key="3">
    <source>
        <dbReference type="Proteomes" id="UP000284277"/>
    </source>
</evidence>
<dbReference type="AlphaFoldDB" id="A0A419SS86"/>
<accession>A0A419SS86</accession>
<proteinExistence type="predicted"/>
<reference evidence="2 3" key="1">
    <citation type="submission" date="2016-08" db="EMBL/GenBank/DDBJ databases">
        <title>A new outlook on sporulation: Clostridium algidixylanolyticum.</title>
        <authorList>
            <person name="Poppleton D.I."/>
            <person name="Gribaldo S."/>
        </authorList>
    </citation>
    <scope>NUCLEOTIDE SEQUENCE [LARGE SCALE GENOMIC DNA]</scope>
    <source>
        <strain evidence="2 3">SPL73</strain>
    </source>
</reference>
<feature type="domain" description="Calcineurin-like phosphoesterase" evidence="1">
    <location>
        <begin position="24"/>
        <end position="169"/>
    </location>
</feature>
<keyword evidence="3" id="KW-1185">Reference proteome</keyword>
<dbReference type="InterPro" id="IPR029052">
    <property type="entry name" value="Metallo-depent_PP-like"/>
</dbReference>
<comment type="caution">
    <text evidence="2">The sequence shown here is derived from an EMBL/GenBank/DDBJ whole genome shotgun (WGS) entry which is preliminary data.</text>
</comment>
<evidence type="ECO:0000313" key="2">
    <source>
        <dbReference type="EMBL" id="RKD28133.1"/>
    </source>
</evidence>
<dbReference type="InterPro" id="IPR004843">
    <property type="entry name" value="Calcineurin-like_PHP"/>
</dbReference>
<evidence type="ECO:0000259" key="1">
    <source>
        <dbReference type="Pfam" id="PF00149"/>
    </source>
</evidence>
<dbReference type="RefSeq" id="WP_120198765.1">
    <property type="nucleotide sequence ID" value="NZ_MCIA01000035.1"/>
</dbReference>
<dbReference type="OrthoDB" id="9783591at2"/>